<reference evidence="3" key="1">
    <citation type="journal article" date="2019" name="Int. J. Syst. Evol. Microbiol.">
        <title>The Global Catalogue of Microorganisms (GCM) 10K type strain sequencing project: providing services to taxonomists for standard genome sequencing and annotation.</title>
        <authorList>
            <consortium name="The Broad Institute Genomics Platform"/>
            <consortium name="The Broad Institute Genome Sequencing Center for Infectious Disease"/>
            <person name="Wu L."/>
            <person name="Ma J."/>
        </authorList>
    </citation>
    <scope>NUCLEOTIDE SEQUENCE [LARGE SCALE GENOMIC DNA]</scope>
    <source>
        <strain evidence="3">NBRC 105857</strain>
    </source>
</reference>
<dbReference type="EMBL" id="BSOJ01000011">
    <property type="protein sequence ID" value="GLR26048.1"/>
    <property type="molecule type" value="Genomic_DNA"/>
</dbReference>
<dbReference type="PANTHER" id="PTHR31956:SF1">
    <property type="entry name" value="NON-SPECIFIC PHOSPHOLIPASE C1"/>
    <property type="match status" value="1"/>
</dbReference>
<evidence type="ECO:0000313" key="2">
    <source>
        <dbReference type="EMBL" id="GLR26048.1"/>
    </source>
</evidence>
<keyword evidence="3" id="KW-1185">Reference proteome</keyword>
<dbReference type="Gene3D" id="3.40.720.10">
    <property type="entry name" value="Alkaline Phosphatase, subunit A"/>
    <property type="match status" value="2"/>
</dbReference>
<organism evidence="2 3">
    <name type="scientific">Limnobacter litoralis</name>
    <dbReference type="NCBI Taxonomy" id="481366"/>
    <lineage>
        <taxon>Bacteria</taxon>
        <taxon>Pseudomonadati</taxon>
        <taxon>Pseudomonadota</taxon>
        <taxon>Betaproteobacteria</taxon>
        <taxon>Burkholderiales</taxon>
        <taxon>Burkholderiaceae</taxon>
        <taxon>Limnobacter</taxon>
    </lineage>
</organism>
<protein>
    <recommendedName>
        <fullName evidence="4">Phospholipase C</fullName>
    </recommendedName>
</protein>
<dbReference type="Proteomes" id="UP001156664">
    <property type="component" value="Unassembled WGS sequence"/>
</dbReference>
<dbReference type="InterPro" id="IPR017850">
    <property type="entry name" value="Alkaline_phosphatase_core_sf"/>
</dbReference>
<evidence type="ECO:0008006" key="4">
    <source>
        <dbReference type="Google" id="ProtNLM"/>
    </source>
</evidence>
<sequence>MDAFGKRRDSFQLSKNPDYGFQGCGKADPNHSYEAGRIHLNGGKMDGFLLSADTNKTEGDLFPIGFYGAEDLDFHREATLNYTVCDYYFSGILSETYPNRIYLHCSETDRLSNTSATISIPSIWDRLAAKNITANYFFSDIPFTALFGQKLLSISRPVSDFYGLAAAGQLPSFSMIDPKFGGEDNGVTNDDHPHADVRNGQIFLNQIYEALRNSPQWDKTLMVVVCDEWGGFADHVVPPVRPVSAAEEQLGNDGRLGFRTPCILLGPKVKAANVCKLPFDPSSIHELLRWRFDLEPLGPRALLSDTVNLAHALDFTSPARTNPPVFEVAQGVFGLTCPSGNSQVDQGLSQVTTPAVDAVNSGAQKILSSPLSTLYDMAQRFGFAL</sequence>
<accession>A0ABQ5YN85</accession>
<dbReference type="PANTHER" id="PTHR31956">
    <property type="entry name" value="NON-SPECIFIC PHOSPHOLIPASE C4-RELATED"/>
    <property type="match status" value="1"/>
</dbReference>
<proteinExistence type="predicted"/>
<dbReference type="InterPro" id="IPR007312">
    <property type="entry name" value="Phosphoesterase"/>
</dbReference>
<name>A0ABQ5YN85_9BURK</name>
<dbReference type="Pfam" id="PF04185">
    <property type="entry name" value="Phosphoesterase"/>
    <property type="match status" value="1"/>
</dbReference>
<evidence type="ECO:0000256" key="1">
    <source>
        <dbReference type="ARBA" id="ARBA00022801"/>
    </source>
</evidence>
<gene>
    <name evidence="2" type="ORF">GCM10007875_11360</name>
</gene>
<comment type="caution">
    <text evidence="2">The sequence shown here is derived from an EMBL/GenBank/DDBJ whole genome shotgun (WGS) entry which is preliminary data.</text>
</comment>
<evidence type="ECO:0000313" key="3">
    <source>
        <dbReference type="Proteomes" id="UP001156664"/>
    </source>
</evidence>
<keyword evidence="1" id="KW-0378">Hydrolase</keyword>